<comment type="similarity">
    <text evidence="1">Belongs to the peptidase M13 family.</text>
</comment>
<evidence type="ECO:0000256" key="1">
    <source>
        <dbReference type="ARBA" id="ARBA00007357"/>
    </source>
</evidence>
<organism evidence="3">
    <name type="scientific">Amblyomma triste</name>
    <name type="common">Neotropical tick</name>
    <dbReference type="NCBI Taxonomy" id="251400"/>
    <lineage>
        <taxon>Eukaryota</taxon>
        <taxon>Metazoa</taxon>
        <taxon>Ecdysozoa</taxon>
        <taxon>Arthropoda</taxon>
        <taxon>Chelicerata</taxon>
        <taxon>Arachnida</taxon>
        <taxon>Acari</taxon>
        <taxon>Parasitiformes</taxon>
        <taxon>Ixodida</taxon>
        <taxon>Ixodoidea</taxon>
        <taxon>Ixodidae</taxon>
        <taxon>Amblyomminae</taxon>
        <taxon>Amblyomma</taxon>
    </lineage>
</organism>
<dbReference type="Gene3D" id="3.40.390.10">
    <property type="entry name" value="Collagenase (Catalytic Domain)"/>
    <property type="match status" value="1"/>
</dbReference>
<dbReference type="InterPro" id="IPR000718">
    <property type="entry name" value="Peptidase_M13"/>
</dbReference>
<dbReference type="GO" id="GO:0005886">
    <property type="term" value="C:plasma membrane"/>
    <property type="evidence" value="ECO:0007669"/>
    <property type="project" value="TreeGrafter"/>
</dbReference>
<dbReference type="Gene3D" id="1.10.1380.10">
    <property type="entry name" value="Neutral endopeptidase , domain2"/>
    <property type="match status" value="1"/>
</dbReference>
<dbReference type="EMBL" id="GBBM01001357">
    <property type="protein sequence ID" value="JAC34061.1"/>
    <property type="molecule type" value="mRNA"/>
</dbReference>
<dbReference type="Pfam" id="PF05649">
    <property type="entry name" value="Peptidase_M13_N"/>
    <property type="match status" value="1"/>
</dbReference>
<dbReference type="InterPro" id="IPR042089">
    <property type="entry name" value="Peptidase_M13_dom_2"/>
</dbReference>
<accession>A0A023GJJ7</accession>
<dbReference type="GO" id="GO:0004222">
    <property type="term" value="F:metalloendopeptidase activity"/>
    <property type="evidence" value="ECO:0007669"/>
    <property type="project" value="InterPro"/>
</dbReference>
<dbReference type="PANTHER" id="PTHR11733">
    <property type="entry name" value="ZINC METALLOPROTEASE FAMILY M13 NEPRILYSIN-RELATED"/>
    <property type="match status" value="1"/>
</dbReference>
<dbReference type="AlphaFoldDB" id="A0A023GJJ7"/>
<dbReference type="SUPFAM" id="SSF55486">
    <property type="entry name" value="Metalloproteases ('zincins'), catalytic domain"/>
    <property type="match status" value="1"/>
</dbReference>
<dbReference type="PROSITE" id="PS51885">
    <property type="entry name" value="NEPRILYSIN"/>
    <property type="match status" value="1"/>
</dbReference>
<dbReference type="PANTHER" id="PTHR11733:SF241">
    <property type="entry name" value="GH26575P-RELATED"/>
    <property type="match status" value="1"/>
</dbReference>
<protein>
    <submittedName>
        <fullName evidence="3">Putative peptidase family m13</fullName>
    </submittedName>
</protein>
<evidence type="ECO:0000313" key="3">
    <source>
        <dbReference type="EMBL" id="JAC34061.1"/>
    </source>
</evidence>
<name>A0A023GJJ7_AMBTT</name>
<feature type="domain" description="Peptidase M13 N-terminal" evidence="2">
    <location>
        <begin position="66"/>
        <end position="369"/>
    </location>
</feature>
<sequence length="385" mass="43314">MRSERKCHLLQKGVVSMDIIRIFRIWAFSLLTYSTMADDEYTVCESDVCLQRAELISASLNTSVNPCEDFYSYACGGWQQNHVIPEHRSSYGEIERLADQLLETLKGILERIAPSDVSQNVTEKLAVAYKSCVDFASKEDVPSDMIKILEESGIFRWPITSEDSGVSETLTSCTNVLLKTGIHPVLEMYVGKSPGNSQANVIQIDQIGFHLLDKETLLSLNESGYEGDYKHLIKEAVKFVNPKASQTELDKVTDSVLSFEQQLASLTASWNEREDISKIYVQTTIGKLQEKFSTFPLLKLLNNEFSVAHISLTKDDLIDLYALEYYEKLATFLETASPVDLFNYAGFRIMLNLGGHASKTFQKALTDFKFAAFEYNNEKSDGKSA</sequence>
<dbReference type="InterPro" id="IPR008753">
    <property type="entry name" value="Peptidase_M13_N"/>
</dbReference>
<proteinExistence type="evidence at transcript level"/>
<reference evidence="3" key="1">
    <citation type="submission" date="2014-03" db="EMBL/GenBank/DDBJ databases">
        <title>The sialotranscriptome of Amblyomma triste, Amblyomma parvum and Amblyomma cajennense ticks, uncovered by 454-based RNA-seq.</title>
        <authorList>
            <person name="Garcia G.R."/>
            <person name="Gardinassi L.G."/>
            <person name="Ribeiro J.M."/>
            <person name="Anatriello E."/>
            <person name="Ferreira B.R."/>
            <person name="Moreira H.N."/>
            <person name="Mafra C."/>
            <person name="Olegario M.M."/>
            <person name="Szabo P.J."/>
            <person name="Miranda-Santos I.K."/>
            <person name="Maruyama S.R."/>
        </authorList>
    </citation>
    <scope>NUCLEOTIDE SEQUENCE</scope>
    <source>
        <strain evidence="3">Mato Grasso do Sul</strain>
        <tissue evidence="3">Salivary glands</tissue>
    </source>
</reference>
<dbReference type="InterPro" id="IPR024079">
    <property type="entry name" value="MetalloPept_cat_dom_sf"/>
</dbReference>
<evidence type="ECO:0000259" key="2">
    <source>
        <dbReference type="Pfam" id="PF05649"/>
    </source>
</evidence>
<dbReference type="GO" id="GO:0016485">
    <property type="term" value="P:protein processing"/>
    <property type="evidence" value="ECO:0007669"/>
    <property type="project" value="TreeGrafter"/>
</dbReference>